<keyword evidence="1" id="KW-0812">Transmembrane</keyword>
<dbReference type="OrthoDB" id="840428at2"/>
<proteinExistence type="predicted"/>
<feature type="transmembrane region" description="Helical" evidence="1">
    <location>
        <begin position="69"/>
        <end position="90"/>
    </location>
</feature>
<dbReference type="InterPro" id="IPR020509">
    <property type="entry name" value="Uncharacterised_YnzE"/>
</dbReference>
<protein>
    <submittedName>
        <fullName evidence="2">Uncharacterized protein</fullName>
    </submittedName>
</protein>
<gene>
    <name evidence="2" type="ORF">SAMN06265377_0034</name>
</gene>
<evidence type="ECO:0000313" key="3">
    <source>
        <dbReference type="Proteomes" id="UP000219048"/>
    </source>
</evidence>
<evidence type="ECO:0000256" key="1">
    <source>
        <dbReference type="SAM" id="Phobius"/>
    </source>
</evidence>
<feature type="transmembrane region" description="Helical" evidence="1">
    <location>
        <begin position="7"/>
        <end position="27"/>
    </location>
</feature>
<organism evidence="2 3">
    <name type="scientific">Flagellimonas pacifica</name>
    <dbReference type="NCBI Taxonomy" id="1247520"/>
    <lineage>
        <taxon>Bacteria</taxon>
        <taxon>Pseudomonadati</taxon>
        <taxon>Bacteroidota</taxon>
        <taxon>Flavobacteriia</taxon>
        <taxon>Flavobacteriales</taxon>
        <taxon>Flavobacteriaceae</taxon>
        <taxon>Flagellimonas</taxon>
    </lineage>
</organism>
<dbReference type="AlphaFoldDB" id="A0A285M5B3"/>
<keyword evidence="1" id="KW-0472">Membrane</keyword>
<feature type="transmembrane region" description="Helical" evidence="1">
    <location>
        <begin position="39"/>
        <end position="57"/>
    </location>
</feature>
<reference evidence="3" key="1">
    <citation type="submission" date="2017-09" db="EMBL/GenBank/DDBJ databases">
        <authorList>
            <person name="Varghese N."/>
            <person name="Submissions S."/>
        </authorList>
    </citation>
    <scope>NUCLEOTIDE SEQUENCE [LARGE SCALE GENOMIC DNA]</scope>
    <source>
        <strain evidence="3">DSM 25885</strain>
    </source>
</reference>
<keyword evidence="3" id="KW-1185">Reference proteome</keyword>
<feature type="transmembrane region" description="Helical" evidence="1">
    <location>
        <begin position="96"/>
        <end position="122"/>
    </location>
</feature>
<evidence type="ECO:0000313" key="2">
    <source>
        <dbReference type="EMBL" id="SNY92354.1"/>
    </source>
</evidence>
<dbReference type="Pfam" id="PF17329">
    <property type="entry name" value="DUF5367"/>
    <property type="match status" value="1"/>
</dbReference>
<dbReference type="RefSeq" id="WP_097043722.1">
    <property type="nucleotide sequence ID" value="NZ_OBEH01000001.1"/>
</dbReference>
<sequence length="131" mass="14744">MKTVRAIGIGVLIWILGVSTYVLSFYLPIMDDRDQQANAVLFAVVIPLVWTGAGLYYKNGHAVHGWQLGQILFLTSVTLDALITVPFLIIPNGGSYYAFFTDLGFWLIALEFMVVAALYWYIKVSMKFNKQ</sequence>
<keyword evidence="1" id="KW-1133">Transmembrane helix</keyword>
<dbReference type="EMBL" id="OBEH01000001">
    <property type="protein sequence ID" value="SNY92354.1"/>
    <property type="molecule type" value="Genomic_DNA"/>
</dbReference>
<name>A0A285M5B3_9FLAO</name>
<dbReference type="Proteomes" id="UP000219048">
    <property type="component" value="Unassembled WGS sequence"/>
</dbReference>
<accession>A0A285M5B3</accession>